<proteinExistence type="predicted"/>
<dbReference type="Proteomes" id="UP000202086">
    <property type="component" value="Segment"/>
</dbReference>
<keyword evidence="2" id="KW-1185">Reference proteome</keyword>
<name>R4TME8_9CAUD</name>
<organism evidence="1 2">
    <name type="scientific">Haloarcula californiae tailed virus 1</name>
    <dbReference type="NCBI Taxonomy" id="1273746"/>
    <lineage>
        <taxon>Viruses</taxon>
        <taxon>Duplodnaviria</taxon>
        <taxon>Heunggongvirae</taxon>
        <taxon>Uroviricota</taxon>
        <taxon>Caudoviricetes</taxon>
        <taxon>Thumleimavirales</taxon>
        <taxon>Druskaviridae</taxon>
        <taxon>Hacavirus</taxon>
        <taxon>Hacavirus italiense</taxon>
        <taxon>Hacavirus HCTV1</taxon>
    </lineage>
</organism>
<protein>
    <submittedName>
        <fullName evidence="1">Uncharacterized protein</fullName>
    </submittedName>
</protein>
<dbReference type="RefSeq" id="YP_008059581.1">
    <property type="nucleotide sequence ID" value="NC_021330.1"/>
</dbReference>
<accession>R4TME8</accession>
<evidence type="ECO:0000313" key="2">
    <source>
        <dbReference type="Proteomes" id="UP000202086"/>
    </source>
</evidence>
<dbReference type="GeneID" id="16193499"/>
<gene>
    <name evidence="1" type="primary">19</name>
    <name evidence="1" type="ORF">DNAM5_19</name>
</gene>
<sequence>MSELRFWRNESGVAHRVVDFEESPRPLYDFIIETACGLEYHVSGDAGFTYDPDLPAYEQVHSLTKSDQCGNCSWEVESDD</sequence>
<dbReference type="KEGG" id="vg:16193499"/>
<reference evidence="1 2" key="1">
    <citation type="submission" date="2012-12" db="EMBL/GenBank/DDBJ databases">
        <authorList>
            <person name="Sencilo A."/>
            <person name="Jacobs-Sera D."/>
            <person name="Russell D.A."/>
            <person name="Ko C."/>
            <person name="Atanasova N."/>
            <person name="Osterlund E."/>
            <person name="Oksanen H.M."/>
            <person name="Bamford D.H."/>
            <person name="Hatfull G.F."/>
            <person name="Roine E."/>
            <person name="Hendrix R.W."/>
        </authorList>
    </citation>
    <scope>NUCLEOTIDE SEQUENCE [LARGE SCALE GENOMIC DNA]</scope>
</reference>
<evidence type="ECO:0000313" key="1">
    <source>
        <dbReference type="EMBL" id="AGM11882.1"/>
    </source>
</evidence>
<dbReference type="EMBL" id="KC292029">
    <property type="protein sequence ID" value="AGM11882.1"/>
    <property type="molecule type" value="Genomic_DNA"/>
</dbReference>